<dbReference type="STRING" id="641491.DND132_1194"/>
<feature type="transmembrane region" description="Helical" evidence="6">
    <location>
        <begin position="305"/>
        <end position="328"/>
    </location>
</feature>
<name>F0JCA8_9BACT</name>
<evidence type="ECO:0000256" key="3">
    <source>
        <dbReference type="ARBA" id="ARBA00022989"/>
    </source>
</evidence>
<reference evidence="8 9" key="1">
    <citation type="journal article" date="2011" name="J. Bacteriol.">
        <title>Genome sequence of the mercury-methylating strain Desulfovibrio desulfuricans ND132.</title>
        <authorList>
            <person name="Brown S.D."/>
            <person name="Gilmour C.C."/>
            <person name="Kucken A.M."/>
            <person name="Wall J.D."/>
            <person name="Elias D.A."/>
            <person name="Brandt C.C."/>
            <person name="Podar M."/>
            <person name="Chertkov O."/>
            <person name="Held B."/>
            <person name="Bruce D.C."/>
            <person name="Detter J.C."/>
            <person name="Tapia R."/>
            <person name="Han C.S."/>
            <person name="Goodwin L.A."/>
            <person name="Cheng J.F."/>
            <person name="Pitluck S."/>
            <person name="Woyke T."/>
            <person name="Mikhailova N."/>
            <person name="Ivanova N.N."/>
            <person name="Han J."/>
            <person name="Lucas S."/>
            <person name="Lapidus A.L."/>
            <person name="Land M.L."/>
            <person name="Hauser L.J."/>
            <person name="Palumbo A.V."/>
        </authorList>
    </citation>
    <scope>NUCLEOTIDE SEQUENCE [LARGE SCALE GENOMIC DNA]</scope>
    <source>
        <strain evidence="8 9">ND132</strain>
    </source>
</reference>
<feature type="region of interest" description="Disordered" evidence="5">
    <location>
        <begin position="399"/>
        <end position="427"/>
    </location>
</feature>
<dbReference type="PANTHER" id="PTHR37422">
    <property type="entry name" value="TEICHURONIC ACID BIOSYNTHESIS PROTEIN TUAE"/>
    <property type="match status" value="1"/>
</dbReference>
<evidence type="ECO:0000256" key="4">
    <source>
        <dbReference type="ARBA" id="ARBA00023136"/>
    </source>
</evidence>
<dbReference type="PANTHER" id="PTHR37422:SF23">
    <property type="entry name" value="TEICHURONIC ACID BIOSYNTHESIS PROTEIN TUAE"/>
    <property type="match status" value="1"/>
</dbReference>
<feature type="transmembrane region" description="Helical" evidence="6">
    <location>
        <begin position="177"/>
        <end position="210"/>
    </location>
</feature>
<evidence type="ECO:0000256" key="2">
    <source>
        <dbReference type="ARBA" id="ARBA00022692"/>
    </source>
</evidence>
<evidence type="ECO:0000256" key="1">
    <source>
        <dbReference type="ARBA" id="ARBA00004141"/>
    </source>
</evidence>
<dbReference type="eggNOG" id="COG3307">
    <property type="taxonomic scope" value="Bacteria"/>
</dbReference>
<evidence type="ECO:0000256" key="6">
    <source>
        <dbReference type="SAM" id="Phobius"/>
    </source>
</evidence>
<keyword evidence="4 6" id="KW-0472">Membrane</keyword>
<dbReference type="InterPro" id="IPR051533">
    <property type="entry name" value="WaaL-like"/>
</dbReference>
<dbReference type="KEGG" id="ddn:DND132_1194"/>
<organism evidence="8 9">
    <name type="scientific">Pseudodesulfovibrio mercurii</name>
    <dbReference type="NCBI Taxonomy" id="641491"/>
    <lineage>
        <taxon>Bacteria</taxon>
        <taxon>Pseudomonadati</taxon>
        <taxon>Thermodesulfobacteriota</taxon>
        <taxon>Desulfovibrionia</taxon>
        <taxon>Desulfovibrionales</taxon>
        <taxon>Desulfovibrionaceae</taxon>
    </lineage>
</organism>
<dbReference type="EMBL" id="CP003220">
    <property type="protein sequence ID" value="EGB14406.1"/>
    <property type="molecule type" value="Genomic_DNA"/>
</dbReference>
<evidence type="ECO:0000259" key="7">
    <source>
        <dbReference type="Pfam" id="PF04932"/>
    </source>
</evidence>
<dbReference type="InterPro" id="IPR007016">
    <property type="entry name" value="O-antigen_ligase-rel_domated"/>
</dbReference>
<comment type="subcellular location">
    <subcellularLocation>
        <location evidence="1">Membrane</location>
        <topology evidence="1">Multi-pass membrane protein</topology>
    </subcellularLocation>
</comment>
<feature type="domain" description="O-antigen ligase-related" evidence="7">
    <location>
        <begin position="181"/>
        <end position="321"/>
    </location>
</feature>
<feature type="transmembrane region" description="Helical" evidence="6">
    <location>
        <begin position="348"/>
        <end position="370"/>
    </location>
</feature>
<feature type="transmembrane region" description="Helical" evidence="6">
    <location>
        <begin position="153"/>
        <end position="170"/>
    </location>
</feature>
<keyword evidence="3 6" id="KW-1133">Transmembrane helix</keyword>
<keyword evidence="9" id="KW-1185">Reference proteome</keyword>
<dbReference type="Pfam" id="PF04932">
    <property type="entry name" value="Wzy_C"/>
    <property type="match status" value="1"/>
</dbReference>
<dbReference type="GO" id="GO:0016020">
    <property type="term" value="C:membrane"/>
    <property type="evidence" value="ECO:0007669"/>
    <property type="project" value="UniProtKB-SubCell"/>
</dbReference>
<feature type="transmembrane region" description="Helical" evidence="6">
    <location>
        <begin position="113"/>
        <end position="133"/>
    </location>
</feature>
<dbReference type="HOGENOM" id="CLU_626616_0_0_7"/>
<protein>
    <submittedName>
        <fullName evidence="8">O-antigen polymerase</fullName>
    </submittedName>
</protein>
<dbReference type="Proteomes" id="UP000007845">
    <property type="component" value="Chromosome"/>
</dbReference>
<feature type="transmembrane region" description="Helical" evidence="6">
    <location>
        <begin position="59"/>
        <end position="79"/>
    </location>
</feature>
<feature type="transmembrane region" description="Helical" evidence="6">
    <location>
        <begin position="28"/>
        <end position="47"/>
    </location>
</feature>
<feature type="transmembrane region" description="Helical" evidence="6">
    <location>
        <begin position="216"/>
        <end position="235"/>
    </location>
</feature>
<keyword evidence="2 6" id="KW-0812">Transmembrane</keyword>
<dbReference type="RefSeq" id="WP_014321834.1">
    <property type="nucleotide sequence ID" value="NC_016803.1"/>
</dbReference>
<accession>F0JCA8</accession>
<feature type="transmembrane region" description="Helical" evidence="6">
    <location>
        <begin position="85"/>
        <end position="101"/>
    </location>
</feature>
<proteinExistence type="predicted"/>
<evidence type="ECO:0000313" key="9">
    <source>
        <dbReference type="Proteomes" id="UP000007845"/>
    </source>
</evidence>
<evidence type="ECO:0000313" key="8">
    <source>
        <dbReference type="EMBL" id="EGB14406.1"/>
    </source>
</evidence>
<feature type="compositionally biased region" description="Basic residues" evidence="5">
    <location>
        <begin position="417"/>
        <end position="427"/>
    </location>
</feature>
<dbReference type="AlphaFoldDB" id="F0JCA8"/>
<gene>
    <name evidence="8" type="ORF">DND132_1194</name>
</gene>
<evidence type="ECO:0000256" key="5">
    <source>
        <dbReference type="SAM" id="MobiDB-lite"/>
    </source>
</evidence>
<sequence>MDWLLMAMPLILLGRVQEVFRVLWPLRLVLVMSIVLMLAIVSHQGLAKPRLALFWRSMTFRWFAAMLAIMFVSIFTGIYPSHSLSFFKEFCMYFCVVLLALNCQVNQRDDFRYSLGGIALTLFVMGVICFVAPRYVEGNRVAANWSYDPNDTALFFIMGLALILPSAKFVKPMYKWGLYLLTVIGVGAVVLTQSRGGLVAALVTVAAWGFSKGFKGMVRIGLLGALALAVIMALAPAEDLARFSSVFTLESDYNMTSKGGRMDIWENGWTLFKRNPILGTGVDTFRVAEGQVNSGGRWSEAHNSFIQVGVELGIPGFIVFMGMLFSAYKRAKPTDENDWLGRGIRLALIGFMAGGMFLSWGYHIVLYFVLSIAMIRERVLTMESPFPVEVPVAEVPVREAPVPSETPDLPENAPLAGRRRYTMRKPK</sequence>